<keyword evidence="7" id="KW-1185">Reference proteome</keyword>
<dbReference type="InterPro" id="IPR037278">
    <property type="entry name" value="ARFGAP/RecO"/>
</dbReference>
<keyword evidence="1 4" id="KW-0227">DNA damage</keyword>
<dbReference type="AlphaFoldDB" id="A0A6M8HQJ2"/>
<dbReference type="Pfam" id="PF11967">
    <property type="entry name" value="RecO_N"/>
    <property type="match status" value="1"/>
</dbReference>
<evidence type="ECO:0000256" key="3">
    <source>
        <dbReference type="ARBA" id="ARBA00023204"/>
    </source>
</evidence>
<reference evidence="6 7" key="1">
    <citation type="journal article" date="2014" name="World J. Microbiol. Biotechnol.">
        <title>Biodiversity and physiological characteristics of Antarctic and Arctic lichens-associated bacteria.</title>
        <authorList>
            <person name="Lee Y.M."/>
            <person name="Kim E.H."/>
            <person name="Lee H.K."/>
            <person name="Hong S.G."/>
        </authorList>
    </citation>
    <scope>NUCLEOTIDE SEQUENCE [LARGE SCALE GENOMIC DNA]</scope>
    <source>
        <strain evidence="6 7">PAMC 26569</strain>
    </source>
</reference>
<evidence type="ECO:0000256" key="2">
    <source>
        <dbReference type="ARBA" id="ARBA00023172"/>
    </source>
</evidence>
<dbReference type="KEGG" id="lck:HN018_11050"/>
<dbReference type="InterPro" id="IPR003717">
    <property type="entry name" value="RecO"/>
</dbReference>
<dbReference type="GO" id="GO:0006302">
    <property type="term" value="P:double-strand break repair"/>
    <property type="evidence" value="ECO:0007669"/>
    <property type="project" value="TreeGrafter"/>
</dbReference>
<dbReference type="Proteomes" id="UP000500767">
    <property type="component" value="Chromosome"/>
</dbReference>
<evidence type="ECO:0000256" key="4">
    <source>
        <dbReference type="HAMAP-Rule" id="MF_00201"/>
    </source>
</evidence>
<dbReference type="Pfam" id="PF02565">
    <property type="entry name" value="RecO_C"/>
    <property type="match status" value="1"/>
</dbReference>
<protein>
    <recommendedName>
        <fullName evidence="4">DNA repair protein RecO</fullName>
    </recommendedName>
    <alternativeName>
        <fullName evidence="4">Recombination protein O</fullName>
    </alternativeName>
</protein>
<dbReference type="EMBL" id="CP053708">
    <property type="protein sequence ID" value="QKE90501.1"/>
    <property type="molecule type" value="Genomic_DNA"/>
</dbReference>
<evidence type="ECO:0000313" key="7">
    <source>
        <dbReference type="Proteomes" id="UP000500767"/>
    </source>
</evidence>
<accession>A0A6M8HQJ2</accession>
<evidence type="ECO:0000259" key="5">
    <source>
        <dbReference type="Pfam" id="PF11967"/>
    </source>
</evidence>
<dbReference type="GO" id="GO:0043590">
    <property type="term" value="C:bacterial nucleoid"/>
    <property type="evidence" value="ECO:0007669"/>
    <property type="project" value="TreeGrafter"/>
</dbReference>
<name>A0A6M8HQJ2_9PROT</name>
<evidence type="ECO:0000256" key="1">
    <source>
        <dbReference type="ARBA" id="ARBA00022763"/>
    </source>
</evidence>
<dbReference type="SUPFAM" id="SSF57863">
    <property type="entry name" value="ArfGap/RecO-like zinc finger"/>
    <property type="match status" value="1"/>
</dbReference>
<proteinExistence type="inferred from homology"/>
<dbReference type="PANTHER" id="PTHR33991">
    <property type="entry name" value="DNA REPAIR PROTEIN RECO"/>
    <property type="match status" value="1"/>
</dbReference>
<dbReference type="InterPro" id="IPR022572">
    <property type="entry name" value="DNA_rep/recomb_RecO_N"/>
</dbReference>
<dbReference type="RefSeq" id="WP_171835449.1">
    <property type="nucleotide sequence ID" value="NZ_CP053708.1"/>
</dbReference>
<dbReference type="NCBIfam" id="TIGR00613">
    <property type="entry name" value="reco"/>
    <property type="match status" value="1"/>
</dbReference>
<dbReference type="PANTHER" id="PTHR33991:SF1">
    <property type="entry name" value="DNA REPAIR PROTEIN RECO"/>
    <property type="match status" value="1"/>
</dbReference>
<dbReference type="InterPro" id="IPR042242">
    <property type="entry name" value="RecO_C"/>
</dbReference>
<organism evidence="6 7">
    <name type="scientific">Lichenicola cladoniae</name>
    <dbReference type="NCBI Taxonomy" id="1484109"/>
    <lineage>
        <taxon>Bacteria</taxon>
        <taxon>Pseudomonadati</taxon>
        <taxon>Pseudomonadota</taxon>
        <taxon>Alphaproteobacteria</taxon>
        <taxon>Acetobacterales</taxon>
        <taxon>Acetobacteraceae</taxon>
        <taxon>Lichenicola</taxon>
    </lineage>
</organism>
<keyword evidence="2 4" id="KW-0233">DNA recombination</keyword>
<evidence type="ECO:0000313" key="6">
    <source>
        <dbReference type="EMBL" id="QKE90501.1"/>
    </source>
</evidence>
<sequence>MEWEAPAIVLAASSYGEGGAVAHVLSEEFGAYRGLVRGGSSRAQIANWQAGNLITARWVARLPEMLGNLTAELVHPSSARLLQFARPLAMLSSACAVADGALPEREAHPRLFHGLAGLLTLLSLDPDEGERLGPAALVRWEMTLLSELGYGLDLTECAVCGGSDNLAFVSPRSGRAVSEEGAGLWRERLLRLPKFLLDDADPGNAADWRDGLRLTGHFLVRDAFGQRHRPLPQARGRLYDMMVTLAETDSETGPGS</sequence>
<feature type="domain" description="DNA replication/recombination mediator RecO N-terminal" evidence="5">
    <location>
        <begin position="1"/>
        <end position="75"/>
    </location>
</feature>
<dbReference type="GO" id="GO:0006310">
    <property type="term" value="P:DNA recombination"/>
    <property type="evidence" value="ECO:0007669"/>
    <property type="project" value="UniProtKB-UniRule"/>
</dbReference>
<dbReference type="Gene3D" id="1.20.1440.120">
    <property type="entry name" value="Recombination protein O, C-terminal domain"/>
    <property type="match status" value="1"/>
</dbReference>
<dbReference type="HAMAP" id="MF_00201">
    <property type="entry name" value="RecO"/>
    <property type="match status" value="1"/>
</dbReference>
<gene>
    <name evidence="4 6" type="primary">recO</name>
    <name evidence="6" type="ORF">HN018_11050</name>
</gene>
<comment type="function">
    <text evidence="4">Involved in DNA repair and RecF pathway recombination.</text>
</comment>
<keyword evidence="3 4" id="KW-0234">DNA repair</keyword>
<comment type="similarity">
    <text evidence="4">Belongs to the RecO family.</text>
</comment>